<proteinExistence type="predicted"/>
<comment type="caution">
    <text evidence="2">The sequence shown here is derived from an EMBL/GenBank/DDBJ whole genome shotgun (WGS) entry which is preliminary data.</text>
</comment>
<dbReference type="InterPro" id="IPR002931">
    <property type="entry name" value="Transglutaminase-like"/>
</dbReference>
<evidence type="ECO:0000313" key="3">
    <source>
        <dbReference type="Proteomes" id="UP001161391"/>
    </source>
</evidence>
<gene>
    <name evidence="2" type="ORF">GCM10007853_26020</name>
</gene>
<name>A0ABQ5VD78_9PROT</name>
<organism evidence="2 3">
    <name type="scientific">Algimonas ampicilliniresistens</name>
    <dbReference type="NCBI Taxonomy" id="1298735"/>
    <lineage>
        <taxon>Bacteria</taxon>
        <taxon>Pseudomonadati</taxon>
        <taxon>Pseudomonadota</taxon>
        <taxon>Alphaproteobacteria</taxon>
        <taxon>Maricaulales</taxon>
        <taxon>Robiginitomaculaceae</taxon>
        <taxon>Algimonas</taxon>
    </lineage>
</organism>
<dbReference type="SMART" id="SM00460">
    <property type="entry name" value="TGc"/>
    <property type="match status" value="1"/>
</dbReference>
<dbReference type="Proteomes" id="UP001161391">
    <property type="component" value="Unassembled WGS sequence"/>
</dbReference>
<reference evidence="2" key="1">
    <citation type="journal article" date="2014" name="Int. J. Syst. Evol. Microbiol.">
        <title>Complete genome of a new Firmicutes species belonging to the dominant human colonic microbiota ('Ruminococcus bicirculans') reveals two chromosomes and a selective capacity to utilize plant glucans.</title>
        <authorList>
            <consortium name="NISC Comparative Sequencing Program"/>
            <person name="Wegmann U."/>
            <person name="Louis P."/>
            <person name="Goesmann A."/>
            <person name="Henrissat B."/>
            <person name="Duncan S.H."/>
            <person name="Flint H.J."/>
        </authorList>
    </citation>
    <scope>NUCLEOTIDE SEQUENCE</scope>
    <source>
        <strain evidence="2">NBRC 108219</strain>
    </source>
</reference>
<feature type="domain" description="Transglutaminase-like" evidence="1">
    <location>
        <begin position="48"/>
        <end position="106"/>
    </location>
</feature>
<evidence type="ECO:0000313" key="2">
    <source>
        <dbReference type="EMBL" id="GLQ24728.1"/>
    </source>
</evidence>
<reference evidence="2" key="2">
    <citation type="submission" date="2023-01" db="EMBL/GenBank/DDBJ databases">
        <title>Draft genome sequence of Algimonas ampicilliniresistens strain NBRC 108219.</title>
        <authorList>
            <person name="Sun Q."/>
            <person name="Mori K."/>
        </authorList>
    </citation>
    <scope>NUCLEOTIDE SEQUENCE</scope>
    <source>
        <strain evidence="2">NBRC 108219</strain>
    </source>
</reference>
<dbReference type="InterPro" id="IPR038765">
    <property type="entry name" value="Papain-like_cys_pep_sf"/>
</dbReference>
<evidence type="ECO:0000259" key="1">
    <source>
        <dbReference type="SMART" id="SM00460"/>
    </source>
</evidence>
<protein>
    <recommendedName>
        <fullName evidence="1">Transglutaminase-like domain-containing protein</fullName>
    </recommendedName>
</protein>
<dbReference type="EMBL" id="BSNK01000002">
    <property type="protein sequence ID" value="GLQ24728.1"/>
    <property type="molecule type" value="Genomic_DNA"/>
</dbReference>
<dbReference type="SUPFAM" id="SSF54001">
    <property type="entry name" value="Cysteine proteinases"/>
    <property type="match status" value="1"/>
</dbReference>
<keyword evidence="3" id="KW-1185">Reference proteome</keyword>
<accession>A0ABQ5VD78</accession>
<sequence length="332" mass="37184">MNSLDELTKQVQKLRGPEVLKGVFLNAWIYGSLSLSVKDRNSESSEESLDKLNGACGHRDILFRAVCDRLNLKSRRIGFHNIPIQIAHVGTEVWIDGEWRFFDPTFGTFIAAIAEPNIPISLDDARKRFPDVEIRRTKTPAYQGKWLRSVSPNSEVLPRGTMNHATGGWPILKPYESYLYSDIVPEDETGTFVSEMAVPVTETTQIELSEIDLQKSHLDLGYGQTYVAYANTLGLSHGRGPLTSLSIDLRPDAEREVQVSLKTRYAPLDRIVGGVRHTVLDFSEAALTVDRTESEDGWIHWRFPVRPEGSTFKISTLGEVSAIIENLVITSV</sequence>